<accession>A0A7M7K708</accession>
<dbReference type="InterPro" id="IPR013087">
    <property type="entry name" value="Znf_C2H2_type"/>
</dbReference>
<dbReference type="GO" id="GO:0000977">
    <property type="term" value="F:RNA polymerase II transcription regulatory region sequence-specific DNA binding"/>
    <property type="evidence" value="ECO:0007669"/>
    <property type="project" value="TreeGrafter"/>
</dbReference>
<dbReference type="SMART" id="SM00355">
    <property type="entry name" value="ZnF_C2H2"/>
    <property type="match status" value="7"/>
</dbReference>
<dbReference type="InParanoid" id="A0A7M7K708"/>
<feature type="domain" description="C2H2-type" evidence="7">
    <location>
        <begin position="323"/>
        <end position="350"/>
    </location>
</feature>
<evidence type="ECO:0000313" key="8">
    <source>
        <dbReference type="EnsemblMetazoa" id="XP_022656554"/>
    </source>
</evidence>
<dbReference type="EnsemblMetazoa" id="XM_022800819">
    <property type="protein sequence ID" value="XP_022656554"/>
    <property type="gene ID" value="LOC111248445"/>
</dbReference>
<keyword evidence="3 5" id="KW-0863">Zinc-finger</keyword>
<dbReference type="Proteomes" id="UP000594260">
    <property type="component" value="Unplaced"/>
</dbReference>
<feature type="domain" description="C2H2-type" evidence="7">
    <location>
        <begin position="212"/>
        <end position="240"/>
    </location>
</feature>
<feature type="region of interest" description="Disordered" evidence="6">
    <location>
        <begin position="426"/>
        <end position="484"/>
    </location>
</feature>
<evidence type="ECO:0000259" key="7">
    <source>
        <dbReference type="PROSITE" id="PS50157"/>
    </source>
</evidence>
<dbReference type="GO" id="GO:0000981">
    <property type="term" value="F:DNA-binding transcription factor activity, RNA polymerase II-specific"/>
    <property type="evidence" value="ECO:0007669"/>
    <property type="project" value="TreeGrafter"/>
</dbReference>
<evidence type="ECO:0000256" key="4">
    <source>
        <dbReference type="ARBA" id="ARBA00022833"/>
    </source>
</evidence>
<dbReference type="PROSITE" id="PS00028">
    <property type="entry name" value="ZINC_FINGER_C2H2_1"/>
    <property type="match status" value="4"/>
</dbReference>
<dbReference type="AlphaFoldDB" id="A0A7M7K708"/>
<keyword evidence="9" id="KW-1185">Reference proteome</keyword>
<feature type="domain" description="C2H2-type" evidence="7">
    <location>
        <begin position="352"/>
        <end position="380"/>
    </location>
</feature>
<dbReference type="PANTHER" id="PTHR24409">
    <property type="entry name" value="ZINC FINGER PROTEIN 142"/>
    <property type="match status" value="1"/>
</dbReference>
<feature type="domain" description="C2H2-type" evidence="7">
    <location>
        <begin position="239"/>
        <end position="266"/>
    </location>
</feature>
<feature type="compositionally biased region" description="Polar residues" evidence="6">
    <location>
        <begin position="452"/>
        <end position="471"/>
    </location>
</feature>
<dbReference type="RefSeq" id="XP_022656554.1">
    <property type="nucleotide sequence ID" value="XM_022800819.1"/>
</dbReference>
<dbReference type="Gene3D" id="3.30.160.60">
    <property type="entry name" value="Classic Zinc Finger"/>
    <property type="match status" value="3"/>
</dbReference>
<evidence type="ECO:0000313" key="9">
    <source>
        <dbReference type="Proteomes" id="UP000594260"/>
    </source>
</evidence>
<evidence type="ECO:0000256" key="5">
    <source>
        <dbReference type="PROSITE-ProRule" id="PRU00042"/>
    </source>
</evidence>
<keyword evidence="4" id="KW-0862">Zinc</keyword>
<proteinExistence type="predicted"/>
<evidence type="ECO:0000256" key="3">
    <source>
        <dbReference type="ARBA" id="ARBA00022771"/>
    </source>
</evidence>
<reference evidence="8" key="1">
    <citation type="submission" date="2021-01" db="UniProtKB">
        <authorList>
            <consortium name="EnsemblMetazoa"/>
        </authorList>
    </citation>
    <scope>IDENTIFICATION</scope>
</reference>
<dbReference type="GO" id="GO:0005634">
    <property type="term" value="C:nucleus"/>
    <property type="evidence" value="ECO:0007669"/>
    <property type="project" value="TreeGrafter"/>
</dbReference>
<dbReference type="PROSITE" id="PS50157">
    <property type="entry name" value="ZINC_FINGER_C2H2_2"/>
    <property type="match status" value="4"/>
</dbReference>
<dbReference type="KEGG" id="vde:111248445"/>
<keyword evidence="2" id="KW-0677">Repeat</keyword>
<evidence type="ECO:0000256" key="1">
    <source>
        <dbReference type="ARBA" id="ARBA00022723"/>
    </source>
</evidence>
<feature type="compositionally biased region" description="Polar residues" evidence="6">
    <location>
        <begin position="434"/>
        <end position="443"/>
    </location>
</feature>
<dbReference type="GeneID" id="111248445"/>
<dbReference type="OrthoDB" id="3437960at2759"/>
<protein>
    <recommendedName>
        <fullName evidence="7">C2H2-type domain-containing protein</fullName>
    </recommendedName>
</protein>
<dbReference type="PANTHER" id="PTHR24409:SF295">
    <property type="entry name" value="AZ2-RELATED"/>
    <property type="match status" value="1"/>
</dbReference>
<evidence type="ECO:0000256" key="6">
    <source>
        <dbReference type="SAM" id="MobiDB-lite"/>
    </source>
</evidence>
<keyword evidence="1" id="KW-0479">Metal-binding</keyword>
<name>A0A7M7K708_VARDE</name>
<organism evidence="8 9">
    <name type="scientific">Varroa destructor</name>
    <name type="common">Honeybee mite</name>
    <dbReference type="NCBI Taxonomy" id="109461"/>
    <lineage>
        <taxon>Eukaryota</taxon>
        <taxon>Metazoa</taxon>
        <taxon>Ecdysozoa</taxon>
        <taxon>Arthropoda</taxon>
        <taxon>Chelicerata</taxon>
        <taxon>Arachnida</taxon>
        <taxon>Acari</taxon>
        <taxon>Parasitiformes</taxon>
        <taxon>Mesostigmata</taxon>
        <taxon>Gamasina</taxon>
        <taxon>Dermanyssoidea</taxon>
        <taxon>Varroidae</taxon>
        <taxon>Varroa</taxon>
    </lineage>
</organism>
<sequence>MCCAITATAIEVHKRTRNTCELCDSPLFVVKVAVAITVVIVYCEFCFAVEDGGVNGYHLEKHGGPHDALVFAGRLKIKVQAFLLEYLTVADHEPKMDVNPNVINASPDLFCITQIYPSCKDSQPQFQQLQPHQGQFKHPQLIADETPKTRSTPKPAFFPVGSDGEEITSKPNNSVTSFGTTSRMVYGCHLCEASSTSAVQLNFHLQRVHQLYPCAECKLLFQTRDSLASHELLQHRGHFPCEFCGKVLETHRKYIGHRKNHRTQNSCCYYCGLSVSSKDDMTAHIERVHPRRQFTCALCHYSRTFPSRSDLLAHRRECALDPLQCRVCKQFYQTPEELLKHSEYHTKQQLYYHCEICGEVTIAAPLLQRHLREVHDCSCPDALIETFAMTMPRVQERQKEGYRPEEARKRMTDFVLMSKRITISITRGPATQEPAGQQQQLNTKELVAIEHTQGTSVPQESRQSQGGQTLSKKARVEIIKLAPP</sequence>
<dbReference type="GO" id="GO:0008270">
    <property type="term" value="F:zinc ion binding"/>
    <property type="evidence" value="ECO:0007669"/>
    <property type="project" value="UniProtKB-KW"/>
</dbReference>
<evidence type="ECO:0000256" key="2">
    <source>
        <dbReference type="ARBA" id="ARBA00022737"/>
    </source>
</evidence>